<dbReference type="RefSeq" id="WP_090259738.1">
    <property type="nucleotide sequence ID" value="NZ_FOIR01000003.1"/>
</dbReference>
<feature type="signal peptide" evidence="1">
    <location>
        <begin position="1"/>
        <end position="22"/>
    </location>
</feature>
<dbReference type="AlphaFoldDB" id="A0A1I0R7H9"/>
<keyword evidence="3" id="KW-1185">Reference proteome</keyword>
<evidence type="ECO:0000313" key="3">
    <source>
        <dbReference type="Proteomes" id="UP000199437"/>
    </source>
</evidence>
<feature type="chain" id="PRO_5011458105" description="Conjugative transposon protein TraN" evidence="1">
    <location>
        <begin position="23"/>
        <end position="358"/>
    </location>
</feature>
<dbReference type="EMBL" id="FOIR01000003">
    <property type="protein sequence ID" value="SEW36698.1"/>
    <property type="molecule type" value="Genomic_DNA"/>
</dbReference>
<organism evidence="2 3">
    <name type="scientific">Roseivirga pacifica</name>
    <dbReference type="NCBI Taxonomy" id="1267423"/>
    <lineage>
        <taxon>Bacteria</taxon>
        <taxon>Pseudomonadati</taxon>
        <taxon>Bacteroidota</taxon>
        <taxon>Cytophagia</taxon>
        <taxon>Cytophagales</taxon>
        <taxon>Roseivirgaceae</taxon>
        <taxon>Roseivirga</taxon>
    </lineage>
</organism>
<dbReference type="GeneID" id="99987886"/>
<gene>
    <name evidence="2" type="ORF">SAMN05216290_3208</name>
</gene>
<protein>
    <recommendedName>
        <fullName evidence="4">Conjugative transposon protein TraN</fullName>
    </recommendedName>
</protein>
<evidence type="ECO:0008006" key="4">
    <source>
        <dbReference type="Google" id="ProtNLM"/>
    </source>
</evidence>
<evidence type="ECO:0000313" key="2">
    <source>
        <dbReference type="EMBL" id="SEW36698.1"/>
    </source>
</evidence>
<name>A0A1I0R7H9_9BACT</name>
<evidence type="ECO:0000256" key="1">
    <source>
        <dbReference type="SAM" id="SignalP"/>
    </source>
</evidence>
<accession>A0A1I0R7H9</accession>
<keyword evidence="1" id="KW-0732">Signal</keyword>
<dbReference type="Proteomes" id="UP000199437">
    <property type="component" value="Unassembled WGS sequence"/>
</dbReference>
<dbReference type="STRING" id="1267423.SAMN05216290_3208"/>
<sequence length="358" mass="40932">MKTTFKHLFTSLLFIASLQTQAQNLDNFKPVGNQLLQDIQNSSSSALPSKSVLETYFRKAILPSQNVILSDTEFSERLDKAATGLKEAYEKNTADILNTLNIKNFEHFELSMYAIVPLNVEIHESKSSGAFAVPDKTKDNLSTVKALFLIGDDSQRLLVNGVLIVLNNEYHLLKLENELYTLRVSSGQYYEFLKRFKKIIELQISPSDIGENPLFGKQFKKEWYRCSIQLKGDGSPTLIRTQVSSDEFFGMESKTEIKTVLFSNLEKNEALENIYKFMSVLAQELIIPATPSNQLRESIATKPYTYQLLNKDDKSGIELAQLQIKYASKDQVIFNLEVKLIPQKNNRFDVELWMIREK</sequence>
<proteinExistence type="predicted"/>
<reference evidence="3" key="1">
    <citation type="submission" date="2016-10" db="EMBL/GenBank/DDBJ databases">
        <authorList>
            <person name="Varghese N."/>
            <person name="Submissions S."/>
        </authorList>
    </citation>
    <scope>NUCLEOTIDE SEQUENCE [LARGE SCALE GENOMIC DNA]</scope>
    <source>
        <strain evidence="3">CGMCC 1.12402</strain>
    </source>
</reference>